<keyword evidence="4" id="KW-0227">DNA damage</keyword>
<sequence>MGEPVISTYNAFGSRLLKEHALRLGLEPDARVVVDATRYQLAMRVVCQSHYDLGGLGYSPTTAVTELLKLDEQCSNYLVDPNLIIESDIQRLVGLESIEKKQELTHEMIKTCKKRIELAKLVMDFRQAKIANDVIDYADQIRLAAQAAQNSQAMRDILKDQFHVVLLDEYQDTSLSQKVLLQELFGHGHPVMAVGDPCQAIYGWRGAEITNMENFKADFPRELAGNWEPAQIYKLTANRRSGKNILTAANSLSNKLREIHPEIVELVTADDAKPAGEIHTALLPTFTDEVEWVAEQIAKIKPVKSWNEVAVLLREKKNAQYYVNALEAKGIPVQVVDPGALVNLPEVREVVSYLEAIYDPTANTALARILLSPRWQIGSRDLAILGRHASELVRVDVTPEMPIDVQLDHIVSAVDKSQRVSLLDALELVGEDESLPYSPEARVRLVELASQLRMLRKFCNESAIDLISRIIRVTGIGIEAMVVNSPEGSTHFDRLAALIDLAGNFRNLEGDSSVGAFLEYLRTGQRFNSLVEADVTLSDNAVIVMSIHKSKGLEFPIVVVPDLTVGVFPSTPKDRHWPKNAFRIPSDALGAPINPLLPEFPGPVGPRGVDFKAFTTAAGELATIDERRLAYVAITRAEQKVIASGSWWGPTQSKLRGPSAFLIDLHEGATQPDVWTETPDPDATNPLLADVHYLTWPVQVDSTQRQAIQHEAQLVKSAALELHNQSGLSDQEIALVESWQQDIDALVLQASQYESVERLVRLPASLSASQLIALNTNEEVFLKSLVRPMPRQPSSAADRGTTFHSWVETFYGRRTLIDTEMLAGAMDDEIYSDEQLQALKSAFESGPFVDRNPASLELPFALVLGGRTLRGRMDALFTGTLDDPSAKDRWLVVDWKTGKPGSANDLQLSIYRQAAALTLGVNPDQIQAVFYYVADQEVTSPTNLLSLEELAELIS</sequence>
<proteinExistence type="inferred from homology"/>
<dbReference type="PROSITE" id="PS51217">
    <property type="entry name" value="UVRD_HELICASE_CTER"/>
    <property type="match status" value="1"/>
</dbReference>
<evidence type="ECO:0000313" key="17">
    <source>
        <dbReference type="EMBL" id="CAB4652215.1"/>
    </source>
</evidence>
<keyword evidence="5" id="KW-0378">Hydrolase</keyword>
<keyword evidence="7" id="KW-0269">Exonuclease</keyword>
<keyword evidence="9" id="KW-0238">DNA-binding</keyword>
<comment type="catalytic activity">
    <reaction evidence="12">
        <text>Couples ATP hydrolysis with the unwinding of duplex DNA by translocating in the 3'-5' direction.</text>
        <dbReference type="EC" id="5.6.2.4"/>
    </reaction>
</comment>
<evidence type="ECO:0000256" key="8">
    <source>
        <dbReference type="ARBA" id="ARBA00022840"/>
    </source>
</evidence>
<evidence type="ECO:0000259" key="16">
    <source>
        <dbReference type="PROSITE" id="PS51217"/>
    </source>
</evidence>
<evidence type="ECO:0000256" key="5">
    <source>
        <dbReference type="ARBA" id="ARBA00022801"/>
    </source>
</evidence>
<accession>A0A6J6KVT0</accession>
<dbReference type="InterPro" id="IPR011604">
    <property type="entry name" value="PDDEXK-like_dom_sf"/>
</dbReference>
<name>A0A6J6KVT0_9ZZZZ</name>
<dbReference type="Pfam" id="PF12705">
    <property type="entry name" value="PDDEXK_1"/>
    <property type="match status" value="1"/>
</dbReference>
<dbReference type="GO" id="GO:0000725">
    <property type="term" value="P:recombinational repair"/>
    <property type="evidence" value="ECO:0007669"/>
    <property type="project" value="TreeGrafter"/>
</dbReference>
<keyword evidence="2" id="KW-0540">Nuclease</keyword>
<dbReference type="Pfam" id="PF00580">
    <property type="entry name" value="UvrD-helicase"/>
    <property type="match status" value="1"/>
</dbReference>
<evidence type="ECO:0000256" key="12">
    <source>
        <dbReference type="ARBA" id="ARBA00034617"/>
    </source>
</evidence>
<comment type="similarity">
    <text evidence="1">Belongs to the helicase family. UvrD subfamily.</text>
</comment>
<dbReference type="Gene3D" id="1.10.486.10">
    <property type="entry name" value="PCRA, domain 4"/>
    <property type="match status" value="1"/>
</dbReference>
<dbReference type="PANTHER" id="PTHR11070">
    <property type="entry name" value="UVRD / RECB / PCRA DNA HELICASE FAMILY MEMBER"/>
    <property type="match status" value="1"/>
</dbReference>
<organism evidence="17">
    <name type="scientific">freshwater metagenome</name>
    <dbReference type="NCBI Taxonomy" id="449393"/>
    <lineage>
        <taxon>unclassified sequences</taxon>
        <taxon>metagenomes</taxon>
        <taxon>ecological metagenomes</taxon>
    </lineage>
</organism>
<dbReference type="EMBL" id="CAEZWD010000090">
    <property type="protein sequence ID" value="CAB4652215.1"/>
    <property type="molecule type" value="Genomic_DNA"/>
</dbReference>
<dbReference type="GO" id="GO:0003677">
    <property type="term" value="F:DNA binding"/>
    <property type="evidence" value="ECO:0007669"/>
    <property type="project" value="UniProtKB-KW"/>
</dbReference>
<dbReference type="GO" id="GO:0033202">
    <property type="term" value="C:DNA helicase complex"/>
    <property type="evidence" value="ECO:0007669"/>
    <property type="project" value="TreeGrafter"/>
</dbReference>
<feature type="domain" description="UvrD-like helicase ATP-binding" evidence="15">
    <location>
        <begin position="1"/>
        <end position="242"/>
    </location>
</feature>
<dbReference type="Gene3D" id="1.10.10.160">
    <property type="match status" value="1"/>
</dbReference>
<dbReference type="AlphaFoldDB" id="A0A6J6KVT0"/>
<dbReference type="InterPro" id="IPR038726">
    <property type="entry name" value="PDDEXK_AddAB-type"/>
</dbReference>
<evidence type="ECO:0000256" key="7">
    <source>
        <dbReference type="ARBA" id="ARBA00022839"/>
    </source>
</evidence>
<evidence type="ECO:0000256" key="13">
    <source>
        <dbReference type="ARBA" id="ARBA00034808"/>
    </source>
</evidence>
<gene>
    <name evidence="17" type="ORF">UFOPK2171_00728</name>
</gene>
<comment type="catalytic activity">
    <reaction evidence="14">
        <text>ATP + H2O = ADP + phosphate + H(+)</text>
        <dbReference type="Rhea" id="RHEA:13065"/>
        <dbReference type="ChEBI" id="CHEBI:15377"/>
        <dbReference type="ChEBI" id="CHEBI:15378"/>
        <dbReference type="ChEBI" id="CHEBI:30616"/>
        <dbReference type="ChEBI" id="CHEBI:43474"/>
        <dbReference type="ChEBI" id="CHEBI:456216"/>
        <dbReference type="EC" id="5.6.2.4"/>
    </reaction>
</comment>
<keyword evidence="11" id="KW-0413">Isomerase</keyword>
<protein>
    <recommendedName>
        <fullName evidence="13">DNA 3'-5' helicase</fullName>
        <ecNumber evidence="13">5.6.2.4</ecNumber>
    </recommendedName>
</protein>
<evidence type="ECO:0000256" key="3">
    <source>
        <dbReference type="ARBA" id="ARBA00022741"/>
    </source>
</evidence>
<dbReference type="InterPro" id="IPR011335">
    <property type="entry name" value="Restrct_endonuc-II-like"/>
</dbReference>
<reference evidence="17" key="1">
    <citation type="submission" date="2020-05" db="EMBL/GenBank/DDBJ databases">
        <authorList>
            <person name="Chiriac C."/>
            <person name="Salcher M."/>
            <person name="Ghai R."/>
            <person name="Kavagutti S V."/>
        </authorList>
    </citation>
    <scope>NUCLEOTIDE SEQUENCE</scope>
</reference>
<dbReference type="PROSITE" id="PS51198">
    <property type="entry name" value="UVRD_HELICASE_ATP_BIND"/>
    <property type="match status" value="1"/>
</dbReference>
<dbReference type="EC" id="5.6.2.4" evidence="13"/>
<evidence type="ECO:0000256" key="14">
    <source>
        <dbReference type="ARBA" id="ARBA00048988"/>
    </source>
</evidence>
<dbReference type="PANTHER" id="PTHR11070:SF55">
    <property type="entry name" value="DNA 3'-5' HELICASE"/>
    <property type="match status" value="1"/>
</dbReference>
<dbReference type="GO" id="GO:0005524">
    <property type="term" value="F:ATP binding"/>
    <property type="evidence" value="ECO:0007669"/>
    <property type="project" value="UniProtKB-KW"/>
</dbReference>
<dbReference type="Gene3D" id="3.40.50.300">
    <property type="entry name" value="P-loop containing nucleotide triphosphate hydrolases"/>
    <property type="match status" value="3"/>
</dbReference>
<evidence type="ECO:0000256" key="10">
    <source>
        <dbReference type="ARBA" id="ARBA00023204"/>
    </source>
</evidence>
<evidence type="ECO:0000256" key="2">
    <source>
        <dbReference type="ARBA" id="ARBA00022722"/>
    </source>
</evidence>
<dbReference type="InterPro" id="IPR000212">
    <property type="entry name" value="DNA_helicase_UvrD/REP"/>
</dbReference>
<dbReference type="GO" id="GO:0004527">
    <property type="term" value="F:exonuclease activity"/>
    <property type="evidence" value="ECO:0007669"/>
    <property type="project" value="UniProtKB-KW"/>
</dbReference>
<dbReference type="SUPFAM" id="SSF52980">
    <property type="entry name" value="Restriction endonuclease-like"/>
    <property type="match status" value="1"/>
</dbReference>
<dbReference type="Gene3D" id="3.90.320.10">
    <property type="match status" value="1"/>
</dbReference>
<keyword evidence="8" id="KW-0067">ATP-binding</keyword>
<evidence type="ECO:0000256" key="9">
    <source>
        <dbReference type="ARBA" id="ARBA00023125"/>
    </source>
</evidence>
<feature type="domain" description="UvrD-like helicase C-terminal" evidence="16">
    <location>
        <begin position="243"/>
        <end position="552"/>
    </location>
</feature>
<dbReference type="GO" id="GO:0005829">
    <property type="term" value="C:cytosol"/>
    <property type="evidence" value="ECO:0007669"/>
    <property type="project" value="TreeGrafter"/>
</dbReference>
<keyword evidence="3" id="KW-0547">Nucleotide-binding</keyword>
<evidence type="ECO:0000256" key="4">
    <source>
        <dbReference type="ARBA" id="ARBA00022763"/>
    </source>
</evidence>
<keyword evidence="10" id="KW-0234">DNA repair</keyword>
<keyword evidence="6" id="KW-0347">Helicase</keyword>
<evidence type="ECO:0000256" key="1">
    <source>
        <dbReference type="ARBA" id="ARBA00009922"/>
    </source>
</evidence>
<dbReference type="GO" id="GO:0043138">
    <property type="term" value="F:3'-5' DNA helicase activity"/>
    <property type="evidence" value="ECO:0007669"/>
    <property type="project" value="UniProtKB-EC"/>
</dbReference>
<dbReference type="InterPro" id="IPR014016">
    <property type="entry name" value="UvrD-like_ATP-bd"/>
</dbReference>
<evidence type="ECO:0000256" key="6">
    <source>
        <dbReference type="ARBA" id="ARBA00022806"/>
    </source>
</evidence>
<dbReference type="InterPro" id="IPR014017">
    <property type="entry name" value="DNA_helicase_UvrD-like_C"/>
</dbReference>
<dbReference type="InterPro" id="IPR013986">
    <property type="entry name" value="DExx_box_DNA_helicase_dom_sf"/>
</dbReference>
<dbReference type="InterPro" id="IPR027417">
    <property type="entry name" value="P-loop_NTPase"/>
</dbReference>
<evidence type="ECO:0000259" key="15">
    <source>
        <dbReference type="PROSITE" id="PS51198"/>
    </source>
</evidence>
<dbReference type="SUPFAM" id="SSF52540">
    <property type="entry name" value="P-loop containing nucleoside triphosphate hydrolases"/>
    <property type="match status" value="1"/>
</dbReference>
<dbReference type="Pfam" id="PF13361">
    <property type="entry name" value="UvrD_C"/>
    <property type="match status" value="1"/>
</dbReference>
<evidence type="ECO:0000256" key="11">
    <source>
        <dbReference type="ARBA" id="ARBA00023235"/>
    </source>
</evidence>